<sequence length="168" mass="18977">MKKALACAVGTFAATGIVFILFVLGASIQPSAKAKAARSQHDISTLHPGEYRFESFGRDSAWNEIVLLVKDWDETLYVYLLPTKDSKVILPERWWGYGYYECSKFSPEADESGKLLKGGIIKCHDKETPEWGSSLWQWAYNGSPKDDWGIKMYSPPVEAKNGMLYINR</sequence>
<dbReference type="Proteomes" id="UP000501379">
    <property type="component" value="Chromosome"/>
</dbReference>
<reference evidence="1" key="1">
    <citation type="submission" date="2020-07" db="EMBL/GenBank/DDBJ databases">
        <title>Nitrate ammonifying Pseudomonas campi sp. nov. isolated from German agricultural grassland.</title>
        <authorList>
            <person name="Timsy T."/>
            <person name="Ulrich A."/>
            <person name="Spanner T."/>
            <person name="Foesel B."/>
            <person name="Kolb S."/>
            <person name="Horn M.A."/>
            <person name="Behrendt U."/>
        </authorList>
    </citation>
    <scope>NUCLEOTIDE SEQUENCE</scope>
    <source>
        <strain evidence="1">S1-A32-2</strain>
    </source>
</reference>
<dbReference type="EMBL" id="CP053697">
    <property type="protein sequence ID" value="QKE63319.1"/>
    <property type="molecule type" value="Genomic_DNA"/>
</dbReference>
<evidence type="ECO:0000313" key="1">
    <source>
        <dbReference type="EMBL" id="QKE63319.1"/>
    </source>
</evidence>
<dbReference type="RefSeq" id="WP_173206658.1">
    <property type="nucleotide sequence ID" value="NZ_CP053697.2"/>
</dbReference>
<evidence type="ECO:0000313" key="2">
    <source>
        <dbReference type="Proteomes" id="UP000501379"/>
    </source>
</evidence>
<name>A0A6M8FH88_9GAMM</name>
<gene>
    <name evidence="1" type="ORF">HNE05_08065</name>
</gene>
<accession>A0A6M8FH88</accession>
<keyword evidence="2" id="KW-1185">Reference proteome</keyword>
<dbReference type="KEGG" id="pcam:HNE05_08065"/>
<dbReference type="AlphaFoldDB" id="A0A6M8FH88"/>
<protein>
    <submittedName>
        <fullName evidence="1">Uncharacterized protein</fullName>
    </submittedName>
</protein>
<proteinExistence type="predicted"/>
<organism evidence="1 2">
    <name type="scientific">Aquipseudomonas campi</name>
    <dbReference type="NCBI Taxonomy" id="2731681"/>
    <lineage>
        <taxon>Bacteria</taxon>
        <taxon>Pseudomonadati</taxon>
        <taxon>Pseudomonadota</taxon>
        <taxon>Gammaproteobacteria</taxon>
        <taxon>Pseudomonadales</taxon>
        <taxon>Pseudomonadaceae</taxon>
        <taxon>Aquipseudomonas</taxon>
    </lineage>
</organism>